<dbReference type="Gene3D" id="3.40.50.1390">
    <property type="entry name" value="Resolvase, N-terminal catalytic domain"/>
    <property type="match status" value="1"/>
</dbReference>
<dbReference type="InterPro" id="IPR011109">
    <property type="entry name" value="DNA_bind_recombinase_dom"/>
</dbReference>
<protein>
    <submittedName>
        <fullName evidence="4">Recombinase family protein</fullName>
    </submittedName>
</protein>
<dbReference type="Pfam" id="PF13408">
    <property type="entry name" value="Zn_ribbon_recom"/>
    <property type="match status" value="1"/>
</dbReference>
<evidence type="ECO:0000259" key="2">
    <source>
        <dbReference type="PROSITE" id="PS51736"/>
    </source>
</evidence>
<accession>A0A3E2TCZ3</accession>
<dbReference type="Gene3D" id="3.90.1750.20">
    <property type="entry name" value="Putative Large Serine Recombinase, Chain B, Domain 2"/>
    <property type="match status" value="1"/>
</dbReference>
<dbReference type="PANTHER" id="PTHR30461:SF23">
    <property type="entry name" value="DNA RECOMBINASE-RELATED"/>
    <property type="match status" value="1"/>
</dbReference>
<dbReference type="InterPro" id="IPR025827">
    <property type="entry name" value="Zn_ribbon_recom_dom"/>
</dbReference>
<dbReference type="PROSITE" id="PS51736">
    <property type="entry name" value="RECOMBINASES_3"/>
    <property type="match status" value="1"/>
</dbReference>
<dbReference type="SMART" id="SM00857">
    <property type="entry name" value="Resolvase"/>
    <property type="match status" value="1"/>
</dbReference>
<dbReference type="CDD" id="cd00338">
    <property type="entry name" value="Ser_Recombinase"/>
    <property type="match status" value="1"/>
</dbReference>
<dbReference type="Proteomes" id="UP000261140">
    <property type="component" value="Unassembled WGS sequence"/>
</dbReference>
<dbReference type="GO" id="GO:0003677">
    <property type="term" value="F:DNA binding"/>
    <property type="evidence" value="ECO:0007669"/>
    <property type="project" value="InterPro"/>
</dbReference>
<dbReference type="Pfam" id="PF00239">
    <property type="entry name" value="Resolvase"/>
    <property type="match status" value="1"/>
</dbReference>
<gene>
    <name evidence="4" type="ORF">DWZ89_05760</name>
</gene>
<dbReference type="InterPro" id="IPR036162">
    <property type="entry name" value="Resolvase-like_N_sf"/>
</dbReference>
<dbReference type="InterPro" id="IPR038109">
    <property type="entry name" value="DNA_bind_recomb_sf"/>
</dbReference>
<dbReference type="PROSITE" id="PS51737">
    <property type="entry name" value="RECOMBINASE_DNA_BIND"/>
    <property type="match status" value="1"/>
</dbReference>
<keyword evidence="1" id="KW-0175">Coiled coil</keyword>
<feature type="coiled-coil region" evidence="1">
    <location>
        <begin position="357"/>
        <end position="411"/>
    </location>
</feature>
<reference evidence="4 5" key="1">
    <citation type="submission" date="2018-08" db="EMBL/GenBank/DDBJ databases">
        <title>A genome reference for cultivated species of the human gut microbiota.</title>
        <authorList>
            <person name="Zou Y."/>
            <person name="Xue W."/>
            <person name="Luo G."/>
        </authorList>
    </citation>
    <scope>NUCLEOTIDE SEQUENCE [LARGE SCALE GENOMIC DNA]</scope>
    <source>
        <strain evidence="4 5">AF36-11AT</strain>
    </source>
</reference>
<name>A0A3E2TCZ3_9FIRM</name>
<evidence type="ECO:0000259" key="3">
    <source>
        <dbReference type="PROSITE" id="PS51737"/>
    </source>
</evidence>
<evidence type="ECO:0000313" key="5">
    <source>
        <dbReference type="Proteomes" id="UP000261140"/>
    </source>
</evidence>
<feature type="domain" description="Recombinase" evidence="3">
    <location>
        <begin position="154"/>
        <end position="259"/>
    </location>
</feature>
<dbReference type="Pfam" id="PF07508">
    <property type="entry name" value="Recombinase"/>
    <property type="match status" value="1"/>
</dbReference>
<organism evidence="4 5">
    <name type="scientific">Faecalibacterium prausnitzii</name>
    <dbReference type="NCBI Taxonomy" id="853"/>
    <lineage>
        <taxon>Bacteria</taxon>
        <taxon>Bacillati</taxon>
        <taxon>Bacillota</taxon>
        <taxon>Clostridia</taxon>
        <taxon>Eubacteriales</taxon>
        <taxon>Oscillospiraceae</taxon>
        <taxon>Faecalibacterium</taxon>
    </lineage>
</organism>
<evidence type="ECO:0000256" key="1">
    <source>
        <dbReference type="SAM" id="Coils"/>
    </source>
</evidence>
<dbReference type="GO" id="GO:0000150">
    <property type="term" value="F:DNA strand exchange activity"/>
    <property type="evidence" value="ECO:0007669"/>
    <property type="project" value="InterPro"/>
</dbReference>
<dbReference type="EMBL" id="QVEQ01000003">
    <property type="protein sequence ID" value="RGB71997.1"/>
    <property type="molecule type" value="Genomic_DNA"/>
</dbReference>
<proteinExistence type="predicted"/>
<dbReference type="PANTHER" id="PTHR30461">
    <property type="entry name" value="DNA-INVERTASE FROM LAMBDOID PROPHAGE"/>
    <property type="match status" value="1"/>
</dbReference>
<dbReference type="InterPro" id="IPR050639">
    <property type="entry name" value="SSR_resolvase"/>
</dbReference>
<sequence length="498" mass="57078">MTAVIYARYSSDNQREESIEGQIRECTAYAEKNGITVIKHYIDRALSAKTDNRPDFQQMIKDSEKRLFDIVLVWKLDRFARNRYDSAHYEYLLERNHVKLVSATEPISDSPAGIMVKSMLTGMAEYYSAELSEKVVRGMTENVLKGKYNGGTIPIGFKVDEEKFFQIDPLKAPFVVEAFQRYNEGATMKELMNWLNDSGVTTNRNQKFTYNSVQTLLTNKRYIGENHFKDIVMPDSIPAIVDKDLFEEVQLKIKKNSRAPARHKAEDDYLLTTKLFCGMCGAMMFGECGTGRNKVVHHYYKCATAKRFKTCKKKTVRKEWLEDLVVAETMKLIQDDAVIDAIVAEVLELQEQENTTLPLLEKQMKEVENSIENMLNAIQAGVLTSSTKARLEKLEEQQKELEVRIAEEKIAKPRLSENQIRFWLTRLRKLDTRVKSHRETLINTFVNAVYLYDEKVLITFNYKDGTKTITFDEIAAKDAPAGNGSDLGCFAPPRTPAL</sequence>
<dbReference type="SUPFAM" id="SSF53041">
    <property type="entry name" value="Resolvase-like"/>
    <property type="match status" value="1"/>
</dbReference>
<feature type="domain" description="Resolvase/invertase-type recombinase catalytic" evidence="2">
    <location>
        <begin position="2"/>
        <end position="146"/>
    </location>
</feature>
<dbReference type="InterPro" id="IPR006119">
    <property type="entry name" value="Resolv_N"/>
</dbReference>
<dbReference type="RefSeq" id="WP_117505253.1">
    <property type="nucleotide sequence ID" value="NZ_QVEQ01000003.1"/>
</dbReference>
<dbReference type="AlphaFoldDB" id="A0A3E2TCZ3"/>
<evidence type="ECO:0000313" key="4">
    <source>
        <dbReference type="EMBL" id="RGB71997.1"/>
    </source>
</evidence>
<comment type="caution">
    <text evidence="4">The sequence shown here is derived from an EMBL/GenBank/DDBJ whole genome shotgun (WGS) entry which is preliminary data.</text>
</comment>